<dbReference type="InterPro" id="IPR001087">
    <property type="entry name" value="GDSL"/>
</dbReference>
<dbReference type="InterPro" id="IPR038885">
    <property type="entry name" value="PLB1"/>
</dbReference>
<dbReference type="PANTHER" id="PTHR21325">
    <property type="entry name" value="PHOSPHOLIPASE B, PLB1"/>
    <property type="match status" value="1"/>
</dbReference>
<dbReference type="RefSeq" id="WP_120695905.1">
    <property type="nucleotide sequence ID" value="NZ_RBDX01000002.1"/>
</dbReference>
<dbReference type="EMBL" id="RBDY01000003">
    <property type="protein sequence ID" value="RKN25894.1"/>
    <property type="molecule type" value="Genomic_DNA"/>
</dbReference>
<reference evidence="5 6" key="1">
    <citation type="submission" date="2018-09" db="EMBL/GenBank/DDBJ databases">
        <title>Streptomyces sp. nov. DS1-2, an endophytic actinomycete isolated from roots of Dendrobium scabrilingue.</title>
        <authorList>
            <person name="Kuncharoen N."/>
            <person name="Kudo T."/>
            <person name="Ohkuma M."/>
            <person name="Yuki M."/>
            <person name="Tanasupawat S."/>
        </authorList>
    </citation>
    <scope>NUCLEOTIDE SEQUENCE [LARGE SCALE GENOMIC DNA]</scope>
    <source>
        <strain evidence="3 6">AZ1-7</strain>
        <strain evidence="4 5">DS1-2</strain>
    </source>
</reference>
<comment type="caution">
    <text evidence="3">The sequence shown here is derived from an EMBL/GenBank/DDBJ whole genome shotgun (WGS) entry which is preliminary data.</text>
</comment>
<keyword evidence="5" id="KW-1185">Reference proteome</keyword>
<proteinExistence type="predicted"/>
<dbReference type="PROSITE" id="PS51257">
    <property type="entry name" value="PROKAR_LIPOPROTEIN"/>
    <property type="match status" value="1"/>
</dbReference>
<gene>
    <name evidence="4" type="ORF">D7318_06535</name>
    <name evidence="3" type="ORF">D7319_03945</name>
</gene>
<protein>
    <submittedName>
        <fullName evidence="3">SGNH/GDSL hydrolase family protein</fullName>
    </submittedName>
</protein>
<evidence type="ECO:0000313" key="4">
    <source>
        <dbReference type="EMBL" id="RKN25894.1"/>
    </source>
</evidence>
<evidence type="ECO:0000256" key="2">
    <source>
        <dbReference type="SAM" id="SignalP"/>
    </source>
</evidence>
<dbReference type="Proteomes" id="UP000275024">
    <property type="component" value="Unassembled WGS sequence"/>
</dbReference>
<feature type="signal peptide" evidence="2">
    <location>
        <begin position="1"/>
        <end position="19"/>
    </location>
</feature>
<dbReference type="InterPro" id="IPR036514">
    <property type="entry name" value="SGNH_hydro_sf"/>
</dbReference>
<sequence length="303" mass="32220">MPVSRRALALPVAAVALLAAGTISCTSSSSDDEDSAPGARDGQAEESAEPAPRWNTSPASLAAIGDSITRAFDACALLSDCPEASWATGTEPEVASLATQLMGDGADVSDRAWNLAESGATASDLPDQARRIVGYEPELVTVMIGGNDACAADLDSMTSVDDFRAHVTETMDIIRGRLPDTQVYVSSVPDLMRLWSEGSESFVARTVWQVANICPSMLDDAGDDSAEAVERREAVRERVREYNATLGEVCAEDALCRYDGGAVFDYAFTTHHLSDFDWFHPSREGQATLAELAYEQITAGPTG</sequence>
<dbReference type="OrthoDB" id="5561551at2"/>
<dbReference type="AlphaFoldDB" id="A0A3A9WGH7"/>
<name>A0A3A9WGH7_9ACTN</name>
<keyword evidence="2" id="KW-0732">Signal</keyword>
<accession>A0A3A9WGH7</accession>
<dbReference type="Proteomes" id="UP000268652">
    <property type="component" value="Unassembled WGS sequence"/>
</dbReference>
<evidence type="ECO:0000256" key="1">
    <source>
        <dbReference type="SAM" id="MobiDB-lite"/>
    </source>
</evidence>
<evidence type="ECO:0000313" key="3">
    <source>
        <dbReference type="EMBL" id="RKN12055.1"/>
    </source>
</evidence>
<keyword evidence="3" id="KW-0378">Hydrolase</keyword>
<dbReference type="Gene3D" id="3.40.50.1110">
    <property type="entry name" value="SGNH hydrolase"/>
    <property type="match status" value="1"/>
</dbReference>
<evidence type="ECO:0000313" key="5">
    <source>
        <dbReference type="Proteomes" id="UP000268652"/>
    </source>
</evidence>
<dbReference type="PANTHER" id="PTHR21325:SF31">
    <property type="entry name" value="GH22081P-RELATED"/>
    <property type="match status" value="1"/>
</dbReference>
<feature type="chain" id="PRO_5038994065" evidence="2">
    <location>
        <begin position="20"/>
        <end position="303"/>
    </location>
</feature>
<evidence type="ECO:0000313" key="6">
    <source>
        <dbReference type="Proteomes" id="UP000275024"/>
    </source>
</evidence>
<dbReference type="SUPFAM" id="SSF52266">
    <property type="entry name" value="SGNH hydrolase"/>
    <property type="match status" value="1"/>
</dbReference>
<feature type="region of interest" description="Disordered" evidence="1">
    <location>
        <begin position="25"/>
        <end position="58"/>
    </location>
</feature>
<organism evidence="3 6">
    <name type="scientific">Streptomyces radicis</name>
    <dbReference type="NCBI Taxonomy" id="1750517"/>
    <lineage>
        <taxon>Bacteria</taxon>
        <taxon>Bacillati</taxon>
        <taxon>Actinomycetota</taxon>
        <taxon>Actinomycetes</taxon>
        <taxon>Kitasatosporales</taxon>
        <taxon>Streptomycetaceae</taxon>
        <taxon>Streptomyces</taxon>
    </lineage>
</organism>
<dbReference type="Pfam" id="PF00657">
    <property type="entry name" value="Lipase_GDSL"/>
    <property type="match status" value="1"/>
</dbReference>
<dbReference type="EMBL" id="RBDX01000002">
    <property type="protein sequence ID" value="RKN12055.1"/>
    <property type="molecule type" value="Genomic_DNA"/>
</dbReference>
<dbReference type="GO" id="GO:0004620">
    <property type="term" value="F:phospholipase activity"/>
    <property type="evidence" value="ECO:0007669"/>
    <property type="project" value="InterPro"/>
</dbReference>